<dbReference type="AlphaFoldDB" id="A0A1W2TG83"/>
<dbReference type="Proteomes" id="UP000054516">
    <property type="component" value="Unassembled WGS sequence"/>
</dbReference>
<reference evidence="2" key="1">
    <citation type="submission" date="2016-03" db="EMBL/GenBank/DDBJ databases">
        <title>Draft genome sequence of Rosellinia necatrix.</title>
        <authorList>
            <person name="Kanematsu S."/>
        </authorList>
    </citation>
    <scope>NUCLEOTIDE SEQUENCE [LARGE SCALE GENOMIC DNA]</scope>
    <source>
        <strain evidence="2">W97</strain>
    </source>
</reference>
<sequence length="300" mass="34700">MTTTTTLVHLQMDVNTIASPDSVLKHHPRSRQYGFSKHRHIWEIGDIAFLKRASEFKEHERVEFLQTDRIHTNATGHPVIILDRSKDCQYYIVETVSAYSSDEYNNYQPPWQQKAHSRKDVNGFRAFEGSVRPNENHDYLRLADNAVWPKTNTSWVYMYHPYLVPASVLINYNKTADQLRMAPDSLQDLLQHLDAKCRAFRKQKIEISEMCAIPIQSPAKSIQENWRRTDKENHRVPSVTTTRPPLAPGTNLVPAKPKSPSSKLLWSSEHRPSQLNGQGRHYNVPRLDIWPNGNRFGLLV</sequence>
<dbReference type="EMBL" id="DF977470">
    <property type="protein sequence ID" value="GAP87093.1"/>
    <property type="molecule type" value="Genomic_DNA"/>
</dbReference>
<protein>
    <submittedName>
        <fullName evidence="2">Uncharacterized protein</fullName>
    </submittedName>
</protein>
<dbReference type="OrthoDB" id="5243557at2759"/>
<evidence type="ECO:0000256" key="1">
    <source>
        <dbReference type="SAM" id="MobiDB-lite"/>
    </source>
</evidence>
<name>A0A1W2TG83_ROSNE</name>
<accession>A0A1W2TG83</accession>
<keyword evidence="3" id="KW-1185">Reference proteome</keyword>
<evidence type="ECO:0000313" key="2">
    <source>
        <dbReference type="EMBL" id="GAP87093.1"/>
    </source>
</evidence>
<evidence type="ECO:0000313" key="3">
    <source>
        <dbReference type="Proteomes" id="UP000054516"/>
    </source>
</evidence>
<gene>
    <name evidence="2" type="ORF">SAMD00023353_2500400</name>
</gene>
<feature type="compositionally biased region" description="Low complexity" evidence="1">
    <location>
        <begin position="252"/>
        <end position="267"/>
    </location>
</feature>
<proteinExistence type="predicted"/>
<organism evidence="2">
    <name type="scientific">Rosellinia necatrix</name>
    <name type="common">White root-rot fungus</name>
    <dbReference type="NCBI Taxonomy" id="77044"/>
    <lineage>
        <taxon>Eukaryota</taxon>
        <taxon>Fungi</taxon>
        <taxon>Dikarya</taxon>
        <taxon>Ascomycota</taxon>
        <taxon>Pezizomycotina</taxon>
        <taxon>Sordariomycetes</taxon>
        <taxon>Xylariomycetidae</taxon>
        <taxon>Xylariales</taxon>
        <taxon>Xylariaceae</taxon>
        <taxon>Rosellinia</taxon>
    </lineage>
</organism>
<feature type="region of interest" description="Disordered" evidence="1">
    <location>
        <begin position="230"/>
        <end position="279"/>
    </location>
</feature>